<evidence type="ECO:0000313" key="3">
    <source>
        <dbReference type="Proteomes" id="UP000292580"/>
    </source>
</evidence>
<comment type="caution">
    <text evidence="2">The sequence shown here is derived from an EMBL/GenBank/DDBJ whole genome shotgun (WGS) entry which is preliminary data.</text>
</comment>
<name>A0A483CW38_9EURY</name>
<accession>A0A483CW38</accession>
<evidence type="ECO:0000313" key="2">
    <source>
        <dbReference type="EMBL" id="TAJ45751.1"/>
    </source>
</evidence>
<proteinExistence type="predicted"/>
<dbReference type="EMBL" id="PGCL01000001">
    <property type="protein sequence ID" value="TAJ45751.1"/>
    <property type="molecule type" value="Genomic_DNA"/>
</dbReference>
<dbReference type="Proteomes" id="UP000292580">
    <property type="component" value="Unassembled WGS sequence"/>
</dbReference>
<sequence>MTIWQCMLLLLLSMAVTAGCIGAPDGTLPPPVRFTMEAVHTGGTPDEILVRVVPESAEPAEYSVTYTMTLGSTTLDAVAGRTYTDISATHPIELPPAPAQPGVPLTVEVMVLDRWGRTVHDATATYTPGTGGGEREITPSP</sequence>
<feature type="region of interest" description="Disordered" evidence="1">
    <location>
        <begin position="122"/>
        <end position="141"/>
    </location>
</feature>
<gene>
    <name evidence="2" type="ORF">CUJ86_03305</name>
</gene>
<dbReference type="AlphaFoldDB" id="A0A483CW38"/>
<organism evidence="2 3">
    <name type="scientific">Methanofollis fontis</name>
    <dbReference type="NCBI Taxonomy" id="2052832"/>
    <lineage>
        <taxon>Archaea</taxon>
        <taxon>Methanobacteriati</taxon>
        <taxon>Methanobacteriota</taxon>
        <taxon>Stenosarchaea group</taxon>
        <taxon>Methanomicrobia</taxon>
        <taxon>Methanomicrobiales</taxon>
        <taxon>Methanomicrobiaceae</taxon>
        <taxon>Methanofollis</taxon>
    </lineage>
</organism>
<keyword evidence="3" id="KW-1185">Reference proteome</keyword>
<protein>
    <submittedName>
        <fullName evidence="2">Uncharacterized protein</fullName>
    </submittedName>
</protein>
<evidence type="ECO:0000256" key="1">
    <source>
        <dbReference type="SAM" id="MobiDB-lite"/>
    </source>
</evidence>
<reference evidence="2 3" key="1">
    <citation type="submission" date="2017-11" db="EMBL/GenBank/DDBJ databases">
        <title>Isolation and Characterization of Methanofollis Species from Methane Seep Offshore SW Taiwan.</title>
        <authorList>
            <person name="Teng N.-H."/>
            <person name="Lai M.-C."/>
            <person name="Chen S.-C."/>
        </authorList>
    </citation>
    <scope>NUCLEOTIDE SEQUENCE [LARGE SCALE GENOMIC DNA]</scope>
    <source>
        <strain evidence="2 3">FWC-SCC2</strain>
    </source>
</reference>